<sequence length="116" mass="13684">MTKKDKDQDLWADSAYTGKEQEKTIEKYEVNNKVHEKGYKNSPLTETQKESNTEKSRTRARVEHVFGFMEQSMNKLYVRSIGIKQAVGFVGLVNLTYNLFRYEQVTRLDRIVMPNW</sequence>
<name>A0A3B0T598_9ZZZZ</name>
<protein>
    <submittedName>
        <fullName evidence="3">Mobile element protein</fullName>
    </submittedName>
</protein>
<dbReference type="Pfam" id="PF01609">
    <property type="entry name" value="DDE_Tnp_1"/>
    <property type="match status" value="1"/>
</dbReference>
<dbReference type="EMBL" id="UOEL01000056">
    <property type="protein sequence ID" value="VAW11243.1"/>
    <property type="molecule type" value="Genomic_DNA"/>
</dbReference>
<feature type="compositionally biased region" description="Basic and acidic residues" evidence="1">
    <location>
        <begin position="47"/>
        <end position="57"/>
    </location>
</feature>
<dbReference type="GO" id="GO:0004803">
    <property type="term" value="F:transposase activity"/>
    <property type="evidence" value="ECO:0007669"/>
    <property type="project" value="InterPro"/>
</dbReference>
<reference evidence="3" key="1">
    <citation type="submission" date="2018-06" db="EMBL/GenBank/DDBJ databases">
        <authorList>
            <person name="Zhirakovskaya E."/>
        </authorList>
    </citation>
    <scope>NUCLEOTIDE SEQUENCE</scope>
</reference>
<accession>A0A3B0T598</accession>
<evidence type="ECO:0000259" key="2">
    <source>
        <dbReference type="Pfam" id="PF01609"/>
    </source>
</evidence>
<dbReference type="AlphaFoldDB" id="A0A3B0T598"/>
<feature type="domain" description="Transposase IS4-like" evidence="2">
    <location>
        <begin position="6"/>
        <end position="99"/>
    </location>
</feature>
<organism evidence="3">
    <name type="scientific">hydrothermal vent metagenome</name>
    <dbReference type="NCBI Taxonomy" id="652676"/>
    <lineage>
        <taxon>unclassified sequences</taxon>
        <taxon>metagenomes</taxon>
        <taxon>ecological metagenomes</taxon>
    </lineage>
</organism>
<dbReference type="InterPro" id="IPR002559">
    <property type="entry name" value="Transposase_11"/>
</dbReference>
<dbReference type="GO" id="GO:0006313">
    <property type="term" value="P:DNA transposition"/>
    <property type="evidence" value="ECO:0007669"/>
    <property type="project" value="InterPro"/>
</dbReference>
<gene>
    <name evidence="3" type="ORF">MNBD_BACTEROID03-1404</name>
</gene>
<evidence type="ECO:0000256" key="1">
    <source>
        <dbReference type="SAM" id="MobiDB-lite"/>
    </source>
</evidence>
<proteinExistence type="predicted"/>
<evidence type="ECO:0000313" key="3">
    <source>
        <dbReference type="EMBL" id="VAW11243.1"/>
    </source>
</evidence>
<dbReference type="GO" id="GO:0003677">
    <property type="term" value="F:DNA binding"/>
    <property type="evidence" value="ECO:0007669"/>
    <property type="project" value="InterPro"/>
</dbReference>
<feature type="region of interest" description="Disordered" evidence="1">
    <location>
        <begin position="36"/>
        <end position="57"/>
    </location>
</feature>